<gene>
    <name evidence="2" type="ORF">P879_08780</name>
</gene>
<comment type="caution">
    <text evidence="2">The sequence shown here is derived from an EMBL/GenBank/DDBJ whole genome shotgun (WGS) entry which is preliminary data.</text>
</comment>
<name>A0A8T0DFN1_9TREM</name>
<dbReference type="AlphaFoldDB" id="A0A8T0DFN1"/>
<dbReference type="InterPro" id="IPR057428">
    <property type="entry name" value="EFHB_EF-hand_C"/>
</dbReference>
<evidence type="ECO:0000313" key="3">
    <source>
        <dbReference type="Proteomes" id="UP000699462"/>
    </source>
</evidence>
<organism evidence="2 3">
    <name type="scientific">Paragonimus westermani</name>
    <dbReference type="NCBI Taxonomy" id="34504"/>
    <lineage>
        <taxon>Eukaryota</taxon>
        <taxon>Metazoa</taxon>
        <taxon>Spiralia</taxon>
        <taxon>Lophotrochozoa</taxon>
        <taxon>Platyhelminthes</taxon>
        <taxon>Trematoda</taxon>
        <taxon>Digenea</taxon>
        <taxon>Plagiorchiida</taxon>
        <taxon>Troglotremata</taxon>
        <taxon>Troglotrematidae</taxon>
        <taxon>Paragonimus</taxon>
    </lineage>
</organism>
<evidence type="ECO:0000259" key="1">
    <source>
        <dbReference type="Pfam" id="PF25325"/>
    </source>
</evidence>
<evidence type="ECO:0000313" key="2">
    <source>
        <dbReference type="EMBL" id="KAF8565734.1"/>
    </source>
</evidence>
<proteinExistence type="predicted"/>
<feature type="domain" description="EFHB C-terminal EF-hand" evidence="1">
    <location>
        <begin position="282"/>
        <end position="365"/>
    </location>
</feature>
<keyword evidence="3" id="KW-1185">Reference proteome</keyword>
<protein>
    <submittedName>
        <fullName evidence="2">EF-hand domain-containing family member B</fullName>
    </submittedName>
</protein>
<dbReference type="OrthoDB" id="2096280at2759"/>
<sequence>MNVPEGHVFGLSIKRGELTVGQLLHGKIPRQLAGLPFDNLPQSSQSKQPDCVSYARRLQQLVPVIHHALREARFWRGAEISAALCHLAKEADYVPMLDARELFRHFEVPLDEELTEQMFDVVKVRASDEMVKSVRERLDQKRPSNQVVDRIRVNPEDFIHIAVDWRLMATFLDWKRHAIDAGRPKACGSLKDTEQISTEREEGKLLHSLADAVRRRLRRAIDANLLTYHLTSEQYSDNSGGLVNPDCWIRLGKPPVESEKPVPKVRSVHNSTDYGDEPNVRSVIHPNIYAEYGLSQRDLLTLRTKEEIRNIMENAGFSDKVTEEAKFQQIWDKAVQMDKIWLKELASSDGKKVSVQAFKEAVFEVRGEEICKMVDEKYADRCCW</sequence>
<reference evidence="2 3" key="1">
    <citation type="submission" date="2019-07" db="EMBL/GenBank/DDBJ databases">
        <title>Annotation for the trematode Paragonimus westermani.</title>
        <authorList>
            <person name="Choi Y.-J."/>
        </authorList>
    </citation>
    <scope>NUCLEOTIDE SEQUENCE [LARGE SCALE GENOMIC DNA]</scope>
    <source>
        <strain evidence="2">180907_Pwestermani</strain>
    </source>
</reference>
<dbReference type="Pfam" id="PF25325">
    <property type="entry name" value="EF-hand_EFHB_C"/>
    <property type="match status" value="1"/>
</dbReference>
<dbReference type="EMBL" id="JTDF01006214">
    <property type="protein sequence ID" value="KAF8565734.1"/>
    <property type="molecule type" value="Genomic_DNA"/>
</dbReference>
<accession>A0A8T0DFN1</accession>
<dbReference type="Proteomes" id="UP000699462">
    <property type="component" value="Unassembled WGS sequence"/>
</dbReference>